<dbReference type="Proteomes" id="UP000250369">
    <property type="component" value="Unassembled WGS sequence"/>
</dbReference>
<keyword evidence="2" id="KW-1185">Reference proteome</keyword>
<gene>
    <name evidence="1" type="ORF">DQG23_33045</name>
</gene>
<dbReference type="OrthoDB" id="2678814at2"/>
<dbReference type="RefSeq" id="WP_113035297.1">
    <property type="nucleotide sequence ID" value="NZ_QMFB01000029.1"/>
</dbReference>
<sequence length="161" mass="18693">MDKDLDLFKKALRQINSDRELKKVKLSDKALSFLVDSNVPKGVINFFNYISFDQHISFKHVSFYQVNELPGENLYDTNQRCIAERLLIVGWGSNGDLIVLDLENLKVGYVFHDELWEDESVNPRDILINLKCSIGEFYYNAVTVEDFPVDGYEAEKYIENN</sequence>
<protein>
    <recommendedName>
        <fullName evidence="3">SMI1/KNR4 family protein</fullName>
    </recommendedName>
</protein>
<evidence type="ECO:0000313" key="1">
    <source>
        <dbReference type="EMBL" id="RAV13620.1"/>
    </source>
</evidence>
<accession>A0A329M1P4</accession>
<evidence type="ECO:0008006" key="3">
    <source>
        <dbReference type="Google" id="ProtNLM"/>
    </source>
</evidence>
<evidence type="ECO:0000313" key="2">
    <source>
        <dbReference type="Proteomes" id="UP000250369"/>
    </source>
</evidence>
<comment type="caution">
    <text evidence="1">The sequence shown here is derived from an EMBL/GenBank/DDBJ whole genome shotgun (WGS) entry which is preliminary data.</text>
</comment>
<proteinExistence type="predicted"/>
<reference evidence="1 2" key="1">
    <citation type="journal article" date="2009" name="Int. J. Syst. Evol. Microbiol.">
        <title>Paenibacillus contaminans sp. nov., isolated from a contaminated laboratory plate.</title>
        <authorList>
            <person name="Chou J.H."/>
            <person name="Lee J.H."/>
            <person name="Lin M.C."/>
            <person name="Chang P.S."/>
            <person name="Arun A.B."/>
            <person name="Young C.C."/>
            <person name="Chen W.M."/>
        </authorList>
    </citation>
    <scope>NUCLEOTIDE SEQUENCE [LARGE SCALE GENOMIC DNA]</scope>
    <source>
        <strain evidence="1 2">CKOBP-6</strain>
    </source>
</reference>
<organism evidence="1 2">
    <name type="scientific">Paenibacillus contaminans</name>
    <dbReference type="NCBI Taxonomy" id="450362"/>
    <lineage>
        <taxon>Bacteria</taxon>
        <taxon>Bacillati</taxon>
        <taxon>Bacillota</taxon>
        <taxon>Bacilli</taxon>
        <taxon>Bacillales</taxon>
        <taxon>Paenibacillaceae</taxon>
        <taxon>Paenibacillus</taxon>
    </lineage>
</organism>
<dbReference type="AlphaFoldDB" id="A0A329M1P4"/>
<name>A0A329M1P4_9BACL</name>
<dbReference type="EMBL" id="QMFB01000029">
    <property type="protein sequence ID" value="RAV13620.1"/>
    <property type="molecule type" value="Genomic_DNA"/>
</dbReference>